<protein>
    <submittedName>
        <fullName evidence="2">Uncharacterized protein</fullName>
    </submittedName>
</protein>
<dbReference type="GO" id="GO:0000387">
    <property type="term" value="P:spliceosomal snRNP assembly"/>
    <property type="evidence" value="ECO:0007669"/>
    <property type="project" value="InterPro"/>
</dbReference>
<dbReference type="AlphaFoldDB" id="A0A6A6PA09"/>
<evidence type="ECO:0000313" key="2">
    <source>
        <dbReference type="EMBL" id="KAF2460273.1"/>
    </source>
</evidence>
<dbReference type="Pfam" id="PF04938">
    <property type="entry name" value="SIP1"/>
    <property type="match status" value="1"/>
</dbReference>
<reference evidence="2" key="1">
    <citation type="journal article" date="2020" name="Stud. Mycol.">
        <title>101 Dothideomycetes genomes: a test case for predicting lifestyles and emergence of pathogens.</title>
        <authorList>
            <person name="Haridas S."/>
            <person name="Albert R."/>
            <person name="Binder M."/>
            <person name="Bloem J."/>
            <person name="Labutti K."/>
            <person name="Salamov A."/>
            <person name="Andreopoulos B."/>
            <person name="Baker S."/>
            <person name="Barry K."/>
            <person name="Bills G."/>
            <person name="Bluhm B."/>
            <person name="Cannon C."/>
            <person name="Castanera R."/>
            <person name="Culley D."/>
            <person name="Daum C."/>
            <person name="Ezra D."/>
            <person name="Gonzalez J."/>
            <person name="Henrissat B."/>
            <person name="Kuo A."/>
            <person name="Liang C."/>
            <person name="Lipzen A."/>
            <person name="Lutzoni F."/>
            <person name="Magnuson J."/>
            <person name="Mondo S."/>
            <person name="Nolan M."/>
            <person name="Ohm R."/>
            <person name="Pangilinan J."/>
            <person name="Park H.-J."/>
            <person name="Ramirez L."/>
            <person name="Alfaro M."/>
            <person name="Sun H."/>
            <person name="Tritt A."/>
            <person name="Yoshinaga Y."/>
            <person name="Zwiers L.-H."/>
            <person name="Turgeon B."/>
            <person name="Goodwin S."/>
            <person name="Spatafora J."/>
            <person name="Crous P."/>
            <person name="Grigoriev I."/>
        </authorList>
    </citation>
    <scope>NUCLEOTIDE SEQUENCE</scope>
    <source>
        <strain evidence="2">ATCC 16933</strain>
    </source>
</reference>
<dbReference type="Gene3D" id="1.20.58.1070">
    <property type="match status" value="1"/>
</dbReference>
<feature type="compositionally biased region" description="Basic and acidic residues" evidence="1">
    <location>
        <begin position="341"/>
        <end position="366"/>
    </location>
</feature>
<proteinExistence type="predicted"/>
<keyword evidence="3" id="KW-1185">Reference proteome</keyword>
<evidence type="ECO:0000256" key="1">
    <source>
        <dbReference type="SAM" id="MobiDB-lite"/>
    </source>
</evidence>
<name>A0A6A6PA09_9PEZI</name>
<organism evidence="2 3">
    <name type="scientific">Lineolata rhizophorae</name>
    <dbReference type="NCBI Taxonomy" id="578093"/>
    <lineage>
        <taxon>Eukaryota</taxon>
        <taxon>Fungi</taxon>
        <taxon>Dikarya</taxon>
        <taxon>Ascomycota</taxon>
        <taxon>Pezizomycotina</taxon>
        <taxon>Dothideomycetes</taxon>
        <taxon>Dothideomycetes incertae sedis</taxon>
        <taxon>Lineolatales</taxon>
        <taxon>Lineolataceae</taxon>
        <taxon>Lineolata</taxon>
    </lineage>
</organism>
<dbReference type="OrthoDB" id="428895at2759"/>
<feature type="region of interest" description="Disordered" evidence="1">
    <location>
        <begin position="286"/>
        <end position="366"/>
    </location>
</feature>
<dbReference type="Proteomes" id="UP000799766">
    <property type="component" value="Unassembled WGS sequence"/>
</dbReference>
<feature type="region of interest" description="Disordered" evidence="1">
    <location>
        <begin position="1"/>
        <end position="34"/>
    </location>
</feature>
<evidence type="ECO:0000313" key="3">
    <source>
        <dbReference type="Proteomes" id="UP000799766"/>
    </source>
</evidence>
<gene>
    <name evidence="2" type="ORF">BDY21DRAFT_334873</name>
</gene>
<sequence>MPKRKRKHAGAGNGQAQDDGRQGEGGGRSGAGIILKPTSQHAAIAIPELVSDNDSESREIYEYMQSVRQEVQGLPGLVVAPKNAKGADDDSEVVMYGMATSPNDLDAIRTGGYFSNGAYIATPFIGPIRRTSRDITRQTVWRTYMLRLYDKKKSVLRADPPHAKVLALEPSQLISLPRVKFGTSPSASAARAARREWCNILVNRSPVPAQVACMEKITVLGLVDEVRKLLLRDQALSKPLALWAFALLCRMPPINELMNPEVATLRDLAKVAIKLTIKLASRLNKPGPALGETQASDGKTKVDRSPSTHEQSWVEVVSSPSGTLNGRDETETVAEDLQEEPTSKRLKLDTEAEPAVKAEHPVEQVEVKEESAHLTASGPEAYPNPQSELEARRAQLLARIESIPTREDSNELSTSPTPAAVAPAPAARADAGEATHLDGLAALDMIVTIIGERYGQRDLLEERENWSEEDRPS</sequence>
<feature type="compositionally biased region" description="Basic and acidic residues" evidence="1">
    <location>
        <begin position="298"/>
        <end position="307"/>
    </location>
</feature>
<dbReference type="EMBL" id="MU001673">
    <property type="protein sequence ID" value="KAF2460273.1"/>
    <property type="molecule type" value="Genomic_DNA"/>
</dbReference>
<accession>A0A6A6PA09</accession>
<dbReference type="InterPro" id="IPR035426">
    <property type="entry name" value="Gemin2/Brr1"/>
</dbReference>